<dbReference type="EMBL" id="CP029836">
    <property type="protein sequence ID" value="AWU98083.1"/>
    <property type="molecule type" value="Genomic_DNA"/>
</dbReference>
<organism evidence="1 2">
    <name type="scientific">Azospirillum ramasamyi</name>
    <dbReference type="NCBI Taxonomy" id="682998"/>
    <lineage>
        <taxon>Bacteria</taxon>
        <taxon>Pseudomonadati</taxon>
        <taxon>Pseudomonadota</taxon>
        <taxon>Alphaproteobacteria</taxon>
        <taxon>Rhodospirillales</taxon>
        <taxon>Azospirillaceae</taxon>
        <taxon>Azospirillum</taxon>
    </lineage>
</organism>
<reference evidence="1 2" key="1">
    <citation type="submission" date="2018-06" db="EMBL/GenBank/DDBJ databases">
        <title>Complete genome sequencing of Azospirillum sp. M2T2B2.</title>
        <authorList>
            <person name="Heo J."/>
            <person name="Kim S.-J."/>
            <person name="Kwon S.-W."/>
            <person name="Anandham R."/>
        </authorList>
    </citation>
    <scope>NUCLEOTIDE SEQUENCE [LARGE SCALE GENOMIC DNA]</scope>
    <source>
        <strain evidence="1 2">M2T2B2</strain>
        <plasmid evidence="1 2">unnamed6</plasmid>
    </source>
</reference>
<dbReference type="Proteomes" id="UP000249605">
    <property type="component" value="Plasmid unnamed6"/>
</dbReference>
<keyword evidence="2" id="KW-1185">Reference proteome</keyword>
<geneLocation type="plasmid" evidence="1 2">
    <name>unnamed6</name>
</geneLocation>
<accession>A0A2U9SH11</accession>
<sequence>MRTTPFQDIKVTAATRNPMPDEQTLTPYATSLTPVSEEPFRHEGRYAGQADGERYVIRWDGEPEWPRRGRDVGRRPRIVIEAASEEFALRVLETISSASTVFGGGWLDEDGLAVVPLPPDGLDRQAEAALGEWGQGCLGKAARLAAWVLDHESRRAEYAVHRLMVSRSLHSVTSVDMDPSSHHETAERLGQRVGSVRARVERATAIVAAYGAIEELGLDPKCFRDKGEQDTAIPGTDTLKPEIKERMDAKLAEMGISPEDRICWFWRTPDEAYERVKRLPTGLPTPWVDTQPPRDPAQIAADRQRAVEALKAGDEMAVDRLIVLFAEARAADLPPVRDVYLDYPHAISYASWLRSVLGAHSIADQRRAEILSSYHVENVQQLVANLLAVWSGLWKHPPAG</sequence>
<protein>
    <submittedName>
        <fullName evidence="1">Uncharacterized protein</fullName>
    </submittedName>
</protein>
<evidence type="ECO:0000313" key="1">
    <source>
        <dbReference type="EMBL" id="AWU98083.1"/>
    </source>
</evidence>
<proteinExistence type="predicted"/>
<gene>
    <name evidence="1" type="ORF">DM194_27745</name>
</gene>
<dbReference type="AlphaFoldDB" id="A0A2U9SH11"/>
<evidence type="ECO:0000313" key="2">
    <source>
        <dbReference type="Proteomes" id="UP000249605"/>
    </source>
</evidence>
<dbReference type="KEGG" id="azm:DM194_27745"/>
<name>A0A2U9SH11_9PROT</name>
<keyword evidence="1" id="KW-0614">Plasmid</keyword>